<name>A0A212TKA4_9BACT</name>
<sequence length="170" mass="19135">MKTLTLLLLFTCLAGAPLAFAQTVAYKPPSGYTLQSPDDYDEYKADIIKTVNWLEVTPINQQIEKRREATRFLFQWISGAPDVSVQMQKYVADLTAQEPELLLLFMGGWARYQLQHTEVKDPVVLNTEALKTVLKGYQAGGIKRNKQLDMLAGLNAKGTLTDWVRKQLAS</sequence>
<dbReference type="Proteomes" id="UP000198131">
    <property type="component" value="Unassembled WGS sequence"/>
</dbReference>
<dbReference type="OrthoDB" id="793442at2"/>
<dbReference type="EMBL" id="FYEW01000001">
    <property type="protein sequence ID" value="SNC66271.1"/>
    <property type="molecule type" value="Genomic_DNA"/>
</dbReference>
<proteinExistence type="predicted"/>
<organism evidence="2 3">
    <name type="scientific">Hymenobacter gelipurpurascens</name>
    <dbReference type="NCBI Taxonomy" id="89968"/>
    <lineage>
        <taxon>Bacteria</taxon>
        <taxon>Pseudomonadati</taxon>
        <taxon>Bacteroidota</taxon>
        <taxon>Cytophagia</taxon>
        <taxon>Cytophagales</taxon>
        <taxon>Hymenobacteraceae</taxon>
        <taxon>Hymenobacter</taxon>
    </lineage>
</organism>
<feature type="chain" id="PRO_5012148905" evidence="1">
    <location>
        <begin position="22"/>
        <end position="170"/>
    </location>
</feature>
<reference evidence="3" key="1">
    <citation type="submission" date="2017-06" db="EMBL/GenBank/DDBJ databases">
        <authorList>
            <person name="Varghese N."/>
            <person name="Submissions S."/>
        </authorList>
    </citation>
    <scope>NUCLEOTIDE SEQUENCE [LARGE SCALE GENOMIC DNA]</scope>
    <source>
        <strain evidence="3">DSM 11116</strain>
    </source>
</reference>
<dbReference type="RefSeq" id="WP_088842781.1">
    <property type="nucleotide sequence ID" value="NZ_FYEW01000001.1"/>
</dbReference>
<evidence type="ECO:0000313" key="2">
    <source>
        <dbReference type="EMBL" id="SNC66271.1"/>
    </source>
</evidence>
<keyword evidence="3" id="KW-1185">Reference proteome</keyword>
<feature type="signal peptide" evidence="1">
    <location>
        <begin position="1"/>
        <end position="21"/>
    </location>
</feature>
<protein>
    <submittedName>
        <fullName evidence="2">Uncharacterized protein</fullName>
    </submittedName>
</protein>
<gene>
    <name evidence="2" type="ORF">SAMN06265337_1555</name>
</gene>
<keyword evidence="1" id="KW-0732">Signal</keyword>
<dbReference type="AlphaFoldDB" id="A0A212TKA4"/>
<accession>A0A212TKA4</accession>
<evidence type="ECO:0000313" key="3">
    <source>
        <dbReference type="Proteomes" id="UP000198131"/>
    </source>
</evidence>
<evidence type="ECO:0000256" key="1">
    <source>
        <dbReference type="SAM" id="SignalP"/>
    </source>
</evidence>